<evidence type="ECO:0000313" key="3">
    <source>
        <dbReference type="Proteomes" id="UP000580250"/>
    </source>
</evidence>
<reference evidence="2 3" key="1">
    <citation type="submission" date="2020-08" db="EMBL/GenBank/DDBJ databases">
        <authorList>
            <person name="Koutsovoulos G."/>
            <person name="Danchin GJ E."/>
        </authorList>
    </citation>
    <scope>NUCLEOTIDE SEQUENCE [LARGE SCALE GENOMIC DNA]</scope>
</reference>
<keyword evidence="1" id="KW-0812">Transmembrane</keyword>
<keyword evidence="1" id="KW-0472">Membrane</keyword>
<feature type="transmembrane region" description="Helical" evidence="1">
    <location>
        <begin position="45"/>
        <end position="66"/>
    </location>
</feature>
<keyword evidence="1" id="KW-1133">Transmembrane helix</keyword>
<proteinExistence type="predicted"/>
<dbReference type="AlphaFoldDB" id="A0A6V7WTN6"/>
<dbReference type="EMBL" id="CAJEWN010000804">
    <property type="protein sequence ID" value="CAD2190398.1"/>
    <property type="molecule type" value="Genomic_DNA"/>
</dbReference>
<evidence type="ECO:0000256" key="1">
    <source>
        <dbReference type="SAM" id="Phobius"/>
    </source>
</evidence>
<protein>
    <submittedName>
        <fullName evidence="2">Uncharacterized protein</fullName>
    </submittedName>
</protein>
<feature type="transmembrane region" description="Helical" evidence="1">
    <location>
        <begin position="20"/>
        <end position="38"/>
    </location>
</feature>
<dbReference type="Proteomes" id="UP000580250">
    <property type="component" value="Unassembled WGS sequence"/>
</dbReference>
<sequence length="68" mass="8128">MAIYIYLLYWNARLNRKIHFSSFFNLIALYFFKINVSFKIKLGNFLFVVILSPRLALSSFSFFSIFSK</sequence>
<name>A0A6V7WTN6_MELEN</name>
<organism evidence="2 3">
    <name type="scientific">Meloidogyne enterolobii</name>
    <name type="common">Root-knot nematode worm</name>
    <name type="synonym">Meloidogyne mayaguensis</name>
    <dbReference type="NCBI Taxonomy" id="390850"/>
    <lineage>
        <taxon>Eukaryota</taxon>
        <taxon>Metazoa</taxon>
        <taxon>Ecdysozoa</taxon>
        <taxon>Nematoda</taxon>
        <taxon>Chromadorea</taxon>
        <taxon>Rhabditida</taxon>
        <taxon>Tylenchina</taxon>
        <taxon>Tylenchomorpha</taxon>
        <taxon>Tylenchoidea</taxon>
        <taxon>Meloidogynidae</taxon>
        <taxon>Meloidogyninae</taxon>
        <taxon>Meloidogyne</taxon>
    </lineage>
</organism>
<gene>
    <name evidence="2" type="ORF">MENT_LOCUS43186</name>
</gene>
<accession>A0A6V7WTN6</accession>
<evidence type="ECO:0000313" key="2">
    <source>
        <dbReference type="EMBL" id="CAD2190398.1"/>
    </source>
</evidence>
<comment type="caution">
    <text evidence="2">The sequence shown here is derived from an EMBL/GenBank/DDBJ whole genome shotgun (WGS) entry which is preliminary data.</text>
</comment>